<feature type="transmembrane region" description="Helical" evidence="5">
    <location>
        <begin position="28"/>
        <end position="48"/>
    </location>
</feature>
<dbReference type="InterPro" id="IPR004299">
    <property type="entry name" value="MBOAT_fam"/>
</dbReference>
<evidence type="ECO:0000256" key="5">
    <source>
        <dbReference type="SAM" id="Phobius"/>
    </source>
</evidence>
<feature type="transmembrane region" description="Helical" evidence="5">
    <location>
        <begin position="86"/>
        <end position="103"/>
    </location>
</feature>
<feature type="transmembrane region" description="Helical" evidence="5">
    <location>
        <begin position="352"/>
        <end position="373"/>
    </location>
</feature>
<gene>
    <name evidence="6" type="ordered locus">Galf_0482</name>
</gene>
<dbReference type="AlphaFoldDB" id="D9SC61"/>
<proteinExistence type="predicted"/>
<keyword evidence="7" id="KW-1185">Reference proteome</keyword>
<evidence type="ECO:0000313" key="6">
    <source>
        <dbReference type="EMBL" id="ADL54526.1"/>
    </source>
</evidence>
<sequence length="409" mass="46075">MLRKPEFQPLLFCAVSYATVITLKGWNTGIFTLMVGISALIFVELFTISSKLRKFIAYCIFFVTPFLTVVGQVGVLTGLGRSSVSLEWQGIAFATSGIAFQIFQGKLGFNHLFGSILQPLRLISGPLAISIKPFNQLNVTRIRIYLGWIILGGFFYGVLASGIASLLVFKQSTESFDILLFSIIFEMYVYFNFCGISLIVLGVLNLVGVRTALNFNAPFSANNLIGYWQRWHISFAHVLKNLFFKPCRNLIGTSLSVIVVFLASSMWHGVTLNFLIWGMFHAIGWLLTYHLSYLKWDRVKQLLNIFLMTVFILVGRIIFSEDNTNLLFIKLGNLSNFKWNTDALALNISLDIQTWLTISACVAVILLEIFASNKMFQYKILRKNWVLLFLLSLTVVYGSNGLGSAYGNR</sequence>
<evidence type="ECO:0000256" key="2">
    <source>
        <dbReference type="ARBA" id="ARBA00022692"/>
    </source>
</evidence>
<keyword evidence="6" id="KW-0808">Transferase</keyword>
<dbReference type="STRING" id="395494.Galf_0482"/>
<accession>D9SC61</accession>
<keyword evidence="4 5" id="KW-0472">Membrane</keyword>
<feature type="transmembrane region" description="Helical" evidence="5">
    <location>
        <begin position="55"/>
        <end position="80"/>
    </location>
</feature>
<dbReference type="eggNOG" id="COG1696">
    <property type="taxonomic scope" value="Bacteria"/>
</dbReference>
<feature type="transmembrane region" description="Helical" evidence="5">
    <location>
        <begin position="250"/>
        <end position="268"/>
    </location>
</feature>
<comment type="subcellular location">
    <subcellularLocation>
        <location evidence="1">Membrane</location>
        <topology evidence="1">Multi-pass membrane protein</topology>
    </subcellularLocation>
</comment>
<keyword evidence="2 5" id="KW-0812">Transmembrane</keyword>
<evidence type="ECO:0000256" key="3">
    <source>
        <dbReference type="ARBA" id="ARBA00022989"/>
    </source>
</evidence>
<dbReference type="RefSeq" id="WP_013292469.1">
    <property type="nucleotide sequence ID" value="NC_014394.1"/>
</dbReference>
<dbReference type="GO" id="GO:0016740">
    <property type="term" value="F:transferase activity"/>
    <property type="evidence" value="ECO:0007669"/>
    <property type="project" value="UniProtKB-KW"/>
</dbReference>
<dbReference type="HOGENOM" id="CLU_672246_0_0_4"/>
<dbReference type="GO" id="GO:0016020">
    <property type="term" value="C:membrane"/>
    <property type="evidence" value="ECO:0007669"/>
    <property type="project" value="UniProtKB-SubCell"/>
</dbReference>
<evidence type="ECO:0000313" key="7">
    <source>
        <dbReference type="Proteomes" id="UP000001235"/>
    </source>
</evidence>
<protein>
    <submittedName>
        <fullName evidence="6">Membrane bound O-acyl transferase MBOAT family protein</fullName>
    </submittedName>
</protein>
<name>D9SC61_GALCS</name>
<feature type="transmembrane region" description="Helical" evidence="5">
    <location>
        <begin position="189"/>
        <end position="209"/>
    </location>
</feature>
<reference evidence="6 7" key="1">
    <citation type="submission" date="2010-08" db="EMBL/GenBank/DDBJ databases">
        <title>Complete sequence of Gallionella capsiferriformans ES-2.</title>
        <authorList>
            <consortium name="US DOE Joint Genome Institute"/>
            <person name="Lucas S."/>
            <person name="Copeland A."/>
            <person name="Lapidus A."/>
            <person name="Cheng J.-F."/>
            <person name="Bruce D."/>
            <person name="Goodwin L."/>
            <person name="Pitluck S."/>
            <person name="Chertkov O."/>
            <person name="Davenport K.W."/>
            <person name="Detter J.C."/>
            <person name="Han C."/>
            <person name="Tapia R."/>
            <person name="Land M."/>
            <person name="Hauser L."/>
            <person name="Chang Y.-J."/>
            <person name="Jeffries C."/>
            <person name="Kyrpides N."/>
            <person name="Ivanova N."/>
            <person name="Mikhailova N."/>
            <person name="Shelobolina E.S."/>
            <person name="Picardal F."/>
            <person name="Roden E."/>
            <person name="Emerson D."/>
            <person name="Woyke T."/>
        </authorList>
    </citation>
    <scope>NUCLEOTIDE SEQUENCE [LARGE SCALE GENOMIC DNA]</scope>
    <source>
        <strain evidence="6 7">ES-2</strain>
    </source>
</reference>
<feature type="transmembrane region" description="Helical" evidence="5">
    <location>
        <begin position="385"/>
        <end position="406"/>
    </location>
</feature>
<dbReference type="Proteomes" id="UP000001235">
    <property type="component" value="Chromosome"/>
</dbReference>
<dbReference type="Pfam" id="PF03062">
    <property type="entry name" value="MBOAT"/>
    <property type="match status" value="1"/>
</dbReference>
<evidence type="ECO:0000256" key="4">
    <source>
        <dbReference type="ARBA" id="ARBA00023136"/>
    </source>
</evidence>
<feature type="transmembrane region" description="Helical" evidence="5">
    <location>
        <begin position="301"/>
        <end position="319"/>
    </location>
</feature>
<evidence type="ECO:0000256" key="1">
    <source>
        <dbReference type="ARBA" id="ARBA00004141"/>
    </source>
</evidence>
<keyword evidence="3 5" id="KW-1133">Transmembrane helix</keyword>
<feature type="transmembrane region" description="Helical" evidence="5">
    <location>
        <begin position="274"/>
        <end position="294"/>
    </location>
</feature>
<dbReference type="EMBL" id="CP002159">
    <property type="protein sequence ID" value="ADL54526.1"/>
    <property type="molecule type" value="Genomic_DNA"/>
</dbReference>
<dbReference type="OrthoDB" id="139172at2"/>
<organism evidence="6 7">
    <name type="scientific">Gallionella capsiferriformans (strain ES-2)</name>
    <name type="common">Gallionella ferruginea capsiferriformans (strain ES-2)</name>
    <dbReference type="NCBI Taxonomy" id="395494"/>
    <lineage>
        <taxon>Bacteria</taxon>
        <taxon>Pseudomonadati</taxon>
        <taxon>Pseudomonadota</taxon>
        <taxon>Betaproteobacteria</taxon>
        <taxon>Nitrosomonadales</taxon>
        <taxon>Gallionellaceae</taxon>
        <taxon>Gallionella</taxon>
    </lineage>
</organism>
<dbReference type="KEGG" id="gca:Galf_0482"/>
<feature type="transmembrane region" description="Helical" evidence="5">
    <location>
        <begin position="145"/>
        <end position="169"/>
    </location>
</feature>